<protein>
    <submittedName>
        <fullName evidence="3">WAT1-related At5g07050</fullName>
    </submittedName>
</protein>
<keyword evidence="2" id="KW-0472">Membrane</keyword>
<reference evidence="3 4" key="1">
    <citation type="submission" date="2019-12" db="EMBL/GenBank/DDBJ databases">
        <authorList>
            <person name="Alioto T."/>
            <person name="Alioto T."/>
            <person name="Gomez Garrido J."/>
        </authorList>
    </citation>
    <scope>NUCLEOTIDE SEQUENCE [LARGE SCALE GENOMIC DNA]</scope>
</reference>
<feature type="transmembrane region" description="Helical" evidence="2">
    <location>
        <begin position="12"/>
        <end position="33"/>
    </location>
</feature>
<organism evidence="3 4">
    <name type="scientific">Olea europaea subsp. europaea</name>
    <dbReference type="NCBI Taxonomy" id="158383"/>
    <lineage>
        <taxon>Eukaryota</taxon>
        <taxon>Viridiplantae</taxon>
        <taxon>Streptophyta</taxon>
        <taxon>Embryophyta</taxon>
        <taxon>Tracheophyta</taxon>
        <taxon>Spermatophyta</taxon>
        <taxon>Magnoliopsida</taxon>
        <taxon>eudicotyledons</taxon>
        <taxon>Gunneridae</taxon>
        <taxon>Pentapetalae</taxon>
        <taxon>asterids</taxon>
        <taxon>lamiids</taxon>
        <taxon>Lamiales</taxon>
        <taxon>Oleaceae</taxon>
        <taxon>Oleeae</taxon>
        <taxon>Olea</taxon>
    </lineage>
</organism>
<dbReference type="Gramene" id="OE9A099093T1">
    <property type="protein sequence ID" value="OE9A099093C1"/>
    <property type="gene ID" value="OE9A099093"/>
</dbReference>
<comment type="caution">
    <text evidence="3">The sequence shown here is derived from an EMBL/GenBank/DDBJ whole genome shotgun (WGS) entry which is preliminary data.</text>
</comment>
<feature type="region of interest" description="Disordered" evidence="1">
    <location>
        <begin position="61"/>
        <end position="82"/>
    </location>
</feature>
<evidence type="ECO:0000256" key="1">
    <source>
        <dbReference type="SAM" id="MobiDB-lite"/>
    </source>
</evidence>
<name>A0A8S0SAH7_OLEEU</name>
<evidence type="ECO:0000256" key="2">
    <source>
        <dbReference type="SAM" id="Phobius"/>
    </source>
</evidence>
<gene>
    <name evidence="3" type="ORF">OLEA9_A099093</name>
</gene>
<accession>A0A8S0SAH7</accession>
<dbReference type="AlphaFoldDB" id="A0A8S0SAH7"/>
<proteinExistence type="predicted"/>
<keyword evidence="4" id="KW-1185">Reference proteome</keyword>
<evidence type="ECO:0000313" key="3">
    <source>
        <dbReference type="EMBL" id="CAA2989274.1"/>
    </source>
</evidence>
<keyword evidence="2" id="KW-0812">Transmembrane</keyword>
<keyword evidence="2" id="KW-1133">Transmembrane helix</keyword>
<dbReference type="EMBL" id="CACTIH010004076">
    <property type="protein sequence ID" value="CAA2989274.1"/>
    <property type="molecule type" value="Genomic_DNA"/>
</dbReference>
<dbReference type="Proteomes" id="UP000594638">
    <property type="component" value="Unassembled WGS sequence"/>
</dbReference>
<sequence>MRILIHFFFPFLWMNSVIGSIIIVIGLYSVLWGKYKEEKENKKLNEIPEVIKDNNIHTQGNGNIKVETAGNSEPNGDADFDKCPSLAINLPLHQTKSDTDTK</sequence>
<evidence type="ECO:0000313" key="4">
    <source>
        <dbReference type="Proteomes" id="UP000594638"/>
    </source>
</evidence>